<accession>A0A2N9ISZ2</accession>
<sequence length="225" mass="25160">MERKKGGSTRITTCTTDTLPSWHKESLSRPLSRREECISKEIPYTPQPSKPYLLQVNQHQWCLCLGRAWLNSAWGHHGFRDACGFATALVHGIAMALLRGEFLMDSFALGVSGDIMDLVLLIMKFVDEELEGIGLAAAELAEHTIEPLDFAAEHSDLFSLEELGPQSVEELGDKRANSEVVMVDEVVPTCLCRVLMEEFLTLRPLMQLNQSHLRILLRSPQVVSS</sequence>
<gene>
    <name evidence="1" type="ORF">FSB_LOCUS55377</name>
</gene>
<dbReference type="EMBL" id="OIVN01006194">
    <property type="protein sequence ID" value="SPD27495.1"/>
    <property type="molecule type" value="Genomic_DNA"/>
</dbReference>
<organism evidence="1">
    <name type="scientific">Fagus sylvatica</name>
    <name type="common">Beechnut</name>
    <dbReference type="NCBI Taxonomy" id="28930"/>
    <lineage>
        <taxon>Eukaryota</taxon>
        <taxon>Viridiplantae</taxon>
        <taxon>Streptophyta</taxon>
        <taxon>Embryophyta</taxon>
        <taxon>Tracheophyta</taxon>
        <taxon>Spermatophyta</taxon>
        <taxon>Magnoliopsida</taxon>
        <taxon>eudicotyledons</taxon>
        <taxon>Gunneridae</taxon>
        <taxon>Pentapetalae</taxon>
        <taxon>rosids</taxon>
        <taxon>fabids</taxon>
        <taxon>Fagales</taxon>
        <taxon>Fagaceae</taxon>
        <taxon>Fagus</taxon>
    </lineage>
</organism>
<name>A0A2N9ISZ2_FAGSY</name>
<proteinExistence type="predicted"/>
<evidence type="ECO:0000313" key="1">
    <source>
        <dbReference type="EMBL" id="SPD27495.1"/>
    </source>
</evidence>
<protein>
    <submittedName>
        <fullName evidence="1">Uncharacterized protein</fullName>
    </submittedName>
</protein>
<dbReference type="AlphaFoldDB" id="A0A2N9ISZ2"/>
<reference evidence="1" key="1">
    <citation type="submission" date="2018-02" db="EMBL/GenBank/DDBJ databases">
        <authorList>
            <person name="Cohen D.B."/>
            <person name="Kent A.D."/>
        </authorList>
    </citation>
    <scope>NUCLEOTIDE SEQUENCE</scope>
</reference>